<protein>
    <recommendedName>
        <fullName evidence="1">DUF5017 domain-containing protein</fullName>
    </recommendedName>
</protein>
<dbReference type="STRING" id="561061.SAMN05660862_3208"/>
<proteinExistence type="predicted"/>
<reference evidence="2 3" key="1">
    <citation type="submission" date="2017-04" db="EMBL/GenBank/DDBJ databases">
        <authorList>
            <person name="Afonso C.L."/>
            <person name="Miller P.J."/>
            <person name="Scott M.A."/>
            <person name="Spackman E."/>
            <person name="Goraichik I."/>
            <person name="Dimitrov K.M."/>
            <person name="Suarez D.L."/>
            <person name="Swayne D.E."/>
        </authorList>
    </citation>
    <scope>NUCLEOTIDE SEQUENCE [LARGE SCALE GENOMIC DNA]</scope>
    <source>
        <strain evidence="2 3">DSM 22418</strain>
    </source>
</reference>
<feature type="domain" description="DUF5017" evidence="1">
    <location>
        <begin position="18"/>
        <end position="216"/>
    </location>
</feature>
<gene>
    <name evidence="2" type="ORF">SAMN05660862_3208</name>
</gene>
<name>A0A1X7KU64_9SPHI</name>
<evidence type="ECO:0000313" key="3">
    <source>
        <dbReference type="Proteomes" id="UP000192980"/>
    </source>
</evidence>
<dbReference type="Pfam" id="PF16409">
    <property type="entry name" value="DUF5017"/>
    <property type="match status" value="1"/>
</dbReference>
<evidence type="ECO:0000259" key="1">
    <source>
        <dbReference type="Pfam" id="PF16409"/>
    </source>
</evidence>
<accession>A0A1X7KU64</accession>
<dbReference type="PROSITE" id="PS51257">
    <property type="entry name" value="PROKAR_LIPOPROTEIN"/>
    <property type="match status" value="1"/>
</dbReference>
<dbReference type="InterPro" id="IPR032185">
    <property type="entry name" value="DUF5017"/>
</dbReference>
<dbReference type="AlphaFoldDB" id="A0A1X7KU64"/>
<organism evidence="2 3">
    <name type="scientific">Sphingobacterium psychroaquaticum</name>
    <dbReference type="NCBI Taxonomy" id="561061"/>
    <lineage>
        <taxon>Bacteria</taxon>
        <taxon>Pseudomonadati</taxon>
        <taxon>Bacteroidota</taxon>
        <taxon>Sphingobacteriia</taxon>
        <taxon>Sphingobacteriales</taxon>
        <taxon>Sphingobacteriaceae</taxon>
        <taxon>Sphingobacterium</taxon>
    </lineage>
</organism>
<dbReference type="Proteomes" id="UP000192980">
    <property type="component" value="Unassembled WGS sequence"/>
</dbReference>
<sequence length="325" mass="35881">MNTYRYVLLFLAVLMGGSCSKELKTLAPDFDVQVLQSTAKVGQPIQFDFVGDANIITFYSGEFGNDYHYADKDSIIALEKLNLSFQNQVRGQGGTAPFCQSDQFHVLISSDLDLTGVAAEDQLDKIKQAKWVDLTAKYAWSPLNCSSTNPYIAAGVHNIAEHITKNKRNYIAFRYTNRPNTMENGKSAIWRFQALTLSAVTPLGTTVLMTQANAGWKPVYEGGIAAWMANAFDLSASSSAVTMRGPLTTTGTYEMWCVSNPFVITDTNLGHNPGVAVKAYIDKPIRSYSYIYKKPGTYEVVFIATNANKDGRSEILRKVQVTVEP</sequence>
<keyword evidence="3" id="KW-1185">Reference proteome</keyword>
<dbReference type="EMBL" id="FXAU01000006">
    <property type="protein sequence ID" value="SMG44808.1"/>
    <property type="molecule type" value="Genomic_DNA"/>
</dbReference>
<evidence type="ECO:0000313" key="2">
    <source>
        <dbReference type="EMBL" id="SMG44808.1"/>
    </source>
</evidence>